<evidence type="ECO:0000256" key="4">
    <source>
        <dbReference type="ARBA" id="ARBA00022692"/>
    </source>
</evidence>
<feature type="transmembrane region" description="Helical" evidence="7">
    <location>
        <begin position="189"/>
        <end position="211"/>
    </location>
</feature>
<dbReference type="EMBL" id="CVQV01000029">
    <property type="protein sequence ID" value="CRK76679.1"/>
    <property type="molecule type" value="Genomic_DNA"/>
</dbReference>
<evidence type="ECO:0000313" key="9">
    <source>
        <dbReference type="Proteomes" id="UP000048949"/>
    </source>
</evidence>
<evidence type="ECO:0000256" key="7">
    <source>
        <dbReference type="SAM" id="Phobius"/>
    </source>
</evidence>
<organism evidence="8 9">
    <name type="scientific">Nereida ignava</name>
    <dbReference type="NCBI Taxonomy" id="282199"/>
    <lineage>
        <taxon>Bacteria</taxon>
        <taxon>Pseudomonadati</taxon>
        <taxon>Pseudomonadota</taxon>
        <taxon>Alphaproteobacteria</taxon>
        <taxon>Rhodobacterales</taxon>
        <taxon>Roseobacteraceae</taxon>
        <taxon>Nereida</taxon>
    </lineage>
</organism>
<name>A0A0U1NQE9_9RHOB</name>
<keyword evidence="6 7" id="KW-0472">Membrane</keyword>
<dbReference type="OrthoDB" id="7362338at2"/>
<dbReference type="Pfam" id="PF03547">
    <property type="entry name" value="Mem_trans"/>
    <property type="match status" value="1"/>
</dbReference>
<dbReference type="PANTHER" id="PTHR36838">
    <property type="entry name" value="AUXIN EFFLUX CARRIER FAMILY PROTEIN"/>
    <property type="match status" value="1"/>
</dbReference>
<feature type="transmembrane region" description="Helical" evidence="7">
    <location>
        <begin position="256"/>
        <end position="274"/>
    </location>
</feature>
<evidence type="ECO:0000256" key="2">
    <source>
        <dbReference type="ARBA" id="ARBA00022448"/>
    </source>
</evidence>
<proteinExistence type="predicted"/>
<gene>
    <name evidence="8" type="ORF">NIG5292_02744</name>
</gene>
<evidence type="ECO:0000256" key="6">
    <source>
        <dbReference type="ARBA" id="ARBA00023136"/>
    </source>
</evidence>
<evidence type="ECO:0000256" key="5">
    <source>
        <dbReference type="ARBA" id="ARBA00022989"/>
    </source>
</evidence>
<dbReference type="GO" id="GO:0055085">
    <property type="term" value="P:transmembrane transport"/>
    <property type="evidence" value="ECO:0007669"/>
    <property type="project" value="InterPro"/>
</dbReference>
<reference evidence="8 9" key="1">
    <citation type="submission" date="2015-04" db="EMBL/GenBank/DDBJ databases">
        <authorList>
            <person name="Syromyatnikov M.Y."/>
            <person name="Popov V.N."/>
        </authorList>
    </citation>
    <scope>NUCLEOTIDE SEQUENCE [LARGE SCALE GENOMIC DNA]</scope>
    <source>
        <strain evidence="8 9">CECT 5292</strain>
    </source>
</reference>
<feature type="transmembrane region" description="Helical" evidence="7">
    <location>
        <begin position="35"/>
        <end position="54"/>
    </location>
</feature>
<accession>A0A0U1NQE9</accession>
<keyword evidence="9" id="KW-1185">Reference proteome</keyword>
<keyword evidence="3" id="KW-1003">Cell membrane</keyword>
<feature type="transmembrane region" description="Helical" evidence="7">
    <location>
        <begin position="163"/>
        <end position="183"/>
    </location>
</feature>
<keyword evidence="2" id="KW-0813">Transport</keyword>
<dbReference type="InterPro" id="IPR004776">
    <property type="entry name" value="Mem_transp_PIN-like"/>
</dbReference>
<feature type="transmembrane region" description="Helical" evidence="7">
    <location>
        <begin position="6"/>
        <end position="23"/>
    </location>
</feature>
<evidence type="ECO:0000256" key="3">
    <source>
        <dbReference type="ARBA" id="ARBA00022475"/>
    </source>
</evidence>
<keyword evidence="4 7" id="KW-0812">Transmembrane</keyword>
<dbReference type="GO" id="GO:0016020">
    <property type="term" value="C:membrane"/>
    <property type="evidence" value="ECO:0007669"/>
    <property type="project" value="UniProtKB-SubCell"/>
</dbReference>
<feature type="transmembrane region" description="Helical" evidence="7">
    <location>
        <begin position="223"/>
        <end position="244"/>
    </location>
</feature>
<keyword evidence="5 7" id="KW-1133">Transmembrane helix</keyword>
<sequence length="300" mass="32521">MIEILIQNILPVFSIMVLGFAMGRAHFVSKGEATTVNRIAFMVLQPALIFPLVNGVDFSDFYTDAILLYAAAQAIVFCLTLAVCLYVMRCTFLEAWLLAMATVFVNSLLYIWPISSLIYGAAGNFPITALVVWDSTITFAFFIITTDLLANREQSVRNSALRLLKNPVLIAIFLGITTNLLGLRASEPLLVAFQFAGAAAAPLTLFALGVILSGHSLIPNSKITLVSVIKLMVLPVAVFITLSIGERPIVWDEMVLLNAAGPSGAMAFALATLYKIRTDTIAPVIIWTSVLSLFSLAWLA</sequence>
<feature type="transmembrane region" description="Helical" evidence="7">
    <location>
        <begin position="66"/>
        <end position="88"/>
    </location>
</feature>
<comment type="subcellular location">
    <subcellularLocation>
        <location evidence="1">Membrane</location>
        <topology evidence="1">Multi-pass membrane protein</topology>
    </subcellularLocation>
</comment>
<evidence type="ECO:0000313" key="8">
    <source>
        <dbReference type="EMBL" id="CRK76679.1"/>
    </source>
</evidence>
<dbReference type="AlphaFoldDB" id="A0A0U1NQE9"/>
<dbReference type="STRING" id="282199.GCA_001049735_02743"/>
<feature type="transmembrane region" description="Helical" evidence="7">
    <location>
        <begin position="281"/>
        <end position="299"/>
    </location>
</feature>
<feature type="transmembrane region" description="Helical" evidence="7">
    <location>
        <begin position="127"/>
        <end position="151"/>
    </location>
</feature>
<feature type="transmembrane region" description="Helical" evidence="7">
    <location>
        <begin position="95"/>
        <end position="115"/>
    </location>
</feature>
<protein>
    <submittedName>
        <fullName evidence="8">Putative transporter YfdV</fullName>
    </submittedName>
</protein>
<dbReference type="RefSeq" id="WP_048600068.1">
    <property type="nucleotide sequence ID" value="NZ_CVPC01000029.1"/>
</dbReference>
<dbReference type="PANTHER" id="PTHR36838:SF3">
    <property type="entry name" value="TRANSPORTER AUXIN EFFLUX CARRIER EC FAMILY"/>
    <property type="match status" value="1"/>
</dbReference>
<evidence type="ECO:0000256" key="1">
    <source>
        <dbReference type="ARBA" id="ARBA00004141"/>
    </source>
</evidence>
<dbReference type="Proteomes" id="UP000048949">
    <property type="component" value="Unassembled WGS sequence"/>
</dbReference>